<comment type="caution">
    <text evidence="1">The sequence shown here is derived from an EMBL/GenBank/DDBJ whole genome shotgun (WGS) entry which is preliminary data.</text>
</comment>
<dbReference type="SUPFAM" id="SSF82607">
    <property type="entry name" value="YbaB-like"/>
    <property type="match status" value="1"/>
</dbReference>
<gene>
    <name evidence="1" type="ORF">HNR73_002765</name>
</gene>
<evidence type="ECO:0000313" key="2">
    <source>
        <dbReference type="Proteomes" id="UP000548476"/>
    </source>
</evidence>
<dbReference type="AlphaFoldDB" id="A0A841FC95"/>
<accession>A0A841FC95</accession>
<dbReference type="InterPro" id="IPR004401">
    <property type="entry name" value="YbaB/EbfC"/>
</dbReference>
<sequence>MRDDPIAGMEQTLRALAEHAERYQEFDAQAGGFVGEAESSDGLLRVRVSADGCLDDLTIDARAMRQGSETLAETILDLSRRAREDLGRRFDEAKDEGIGEDFSPAATEDLARGLERLAADTSDQAEELVWRLRRATGG</sequence>
<protein>
    <submittedName>
        <fullName evidence="1">DNA-binding protein YbaB</fullName>
    </submittedName>
</protein>
<reference evidence="1 2" key="1">
    <citation type="submission" date="2020-08" db="EMBL/GenBank/DDBJ databases">
        <title>Genomic Encyclopedia of Type Strains, Phase IV (KMG-IV): sequencing the most valuable type-strain genomes for metagenomic binning, comparative biology and taxonomic classification.</title>
        <authorList>
            <person name="Goeker M."/>
        </authorList>
    </citation>
    <scope>NUCLEOTIDE SEQUENCE [LARGE SCALE GENOMIC DNA]</scope>
    <source>
        <strain evidence="1 2">YIM 65646</strain>
    </source>
</reference>
<dbReference type="InterPro" id="IPR036894">
    <property type="entry name" value="YbaB-like_sf"/>
</dbReference>
<proteinExistence type="predicted"/>
<dbReference type="EMBL" id="JACHGT010000005">
    <property type="protein sequence ID" value="MBB6034911.1"/>
    <property type="molecule type" value="Genomic_DNA"/>
</dbReference>
<name>A0A841FC95_9ACTN</name>
<dbReference type="Gene3D" id="3.30.1310.10">
    <property type="entry name" value="Nucleoid-associated protein YbaB-like domain"/>
    <property type="match status" value="1"/>
</dbReference>
<organism evidence="1 2">
    <name type="scientific">Phytomonospora endophytica</name>
    <dbReference type="NCBI Taxonomy" id="714109"/>
    <lineage>
        <taxon>Bacteria</taxon>
        <taxon>Bacillati</taxon>
        <taxon>Actinomycetota</taxon>
        <taxon>Actinomycetes</taxon>
        <taxon>Micromonosporales</taxon>
        <taxon>Micromonosporaceae</taxon>
        <taxon>Phytomonospora</taxon>
    </lineage>
</organism>
<keyword evidence="2" id="KW-1185">Reference proteome</keyword>
<dbReference type="Pfam" id="PF02575">
    <property type="entry name" value="YbaB_DNA_bd"/>
    <property type="match status" value="1"/>
</dbReference>
<keyword evidence="1" id="KW-0238">DNA-binding</keyword>
<dbReference type="RefSeq" id="WP_184787762.1">
    <property type="nucleotide sequence ID" value="NZ_BONT01000090.1"/>
</dbReference>
<dbReference type="Proteomes" id="UP000548476">
    <property type="component" value="Unassembled WGS sequence"/>
</dbReference>
<dbReference type="GO" id="GO:0003677">
    <property type="term" value="F:DNA binding"/>
    <property type="evidence" value="ECO:0007669"/>
    <property type="project" value="UniProtKB-KW"/>
</dbReference>
<evidence type="ECO:0000313" key="1">
    <source>
        <dbReference type="EMBL" id="MBB6034911.1"/>
    </source>
</evidence>